<accession>A0ABN0XU11</accession>
<comment type="caution">
    <text evidence="2">The sequence shown here is derived from an EMBL/GenBank/DDBJ whole genome shotgun (WGS) entry which is preliminary data.</text>
</comment>
<name>A0ABN0XU11_9ACTN</name>
<dbReference type="EMBL" id="BAAABM010000073">
    <property type="protein sequence ID" value="GAA0372262.1"/>
    <property type="molecule type" value="Genomic_DNA"/>
</dbReference>
<dbReference type="Proteomes" id="UP001501822">
    <property type="component" value="Unassembled WGS sequence"/>
</dbReference>
<protein>
    <submittedName>
        <fullName evidence="2">Uncharacterized protein</fullName>
    </submittedName>
</protein>
<reference evidence="2 3" key="1">
    <citation type="journal article" date="2019" name="Int. J. Syst. Evol. Microbiol.">
        <title>The Global Catalogue of Microorganisms (GCM) 10K type strain sequencing project: providing services to taxonomists for standard genome sequencing and annotation.</title>
        <authorList>
            <consortium name="The Broad Institute Genomics Platform"/>
            <consortium name="The Broad Institute Genome Sequencing Center for Infectious Disease"/>
            <person name="Wu L."/>
            <person name="Ma J."/>
        </authorList>
    </citation>
    <scope>NUCLEOTIDE SEQUENCE [LARGE SCALE GENOMIC DNA]</scope>
    <source>
        <strain evidence="2 3">JCM 3146</strain>
    </source>
</reference>
<keyword evidence="3" id="KW-1185">Reference proteome</keyword>
<proteinExistence type="predicted"/>
<organism evidence="2 3">
    <name type="scientific">Actinoallomurus spadix</name>
    <dbReference type="NCBI Taxonomy" id="79912"/>
    <lineage>
        <taxon>Bacteria</taxon>
        <taxon>Bacillati</taxon>
        <taxon>Actinomycetota</taxon>
        <taxon>Actinomycetes</taxon>
        <taxon>Streptosporangiales</taxon>
        <taxon>Thermomonosporaceae</taxon>
        <taxon>Actinoallomurus</taxon>
    </lineage>
</organism>
<feature type="region of interest" description="Disordered" evidence="1">
    <location>
        <begin position="1"/>
        <end position="37"/>
    </location>
</feature>
<evidence type="ECO:0000313" key="3">
    <source>
        <dbReference type="Proteomes" id="UP001501822"/>
    </source>
</evidence>
<sequence>MITPSATGASVSHGSPIPGRLGPAPAGNRSSTAGPHEVAARIEQVFAVAAETLPRAWSAA</sequence>
<evidence type="ECO:0000256" key="1">
    <source>
        <dbReference type="SAM" id="MobiDB-lite"/>
    </source>
</evidence>
<feature type="compositionally biased region" description="Polar residues" evidence="1">
    <location>
        <begin position="1"/>
        <end position="13"/>
    </location>
</feature>
<gene>
    <name evidence="2" type="ORF">GCM10010151_72740</name>
</gene>
<evidence type="ECO:0000313" key="2">
    <source>
        <dbReference type="EMBL" id="GAA0372262.1"/>
    </source>
</evidence>